<protein>
    <submittedName>
        <fullName evidence="2">Uncharacterized protein</fullName>
    </submittedName>
</protein>
<evidence type="ECO:0000256" key="1">
    <source>
        <dbReference type="SAM" id="MobiDB-lite"/>
    </source>
</evidence>
<dbReference type="AlphaFoldDB" id="A0A2I0A839"/>
<dbReference type="Proteomes" id="UP000236161">
    <property type="component" value="Unassembled WGS sequence"/>
</dbReference>
<sequence>MASVLHLGRQIDQRRLSGSPQKAESGTAVRIRPGFHHRQQLQDDDLARSHSRRQLQRRRLPPPARPIGRFHRPGRVVRPHLGPDRLRLRRRRQRLLPDRRLRHHAEMLRLRPDAGDPRRVHARLLGLLRRQPRRRVQLAGAGPAGRWPGEVRDRWLQQRPPGGLPAGAGDEGRRKDGGLPERVRRVQFGRILLPGVVREFGDLPADVLLEEVQERLPDGVQLRLRRSFQHLHLLQRRLRHHLLRRKRVKAFIYLL</sequence>
<feature type="compositionally biased region" description="Basic and acidic residues" evidence="1">
    <location>
        <begin position="170"/>
        <end position="179"/>
    </location>
</feature>
<organism evidence="2 3">
    <name type="scientific">Apostasia shenzhenica</name>
    <dbReference type="NCBI Taxonomy" id="1088818"/>
    <lineage>
        <taxon>Eukaryota</taxon>
        <taxon>Viridiplantae</taxon>
        <taxon>Streptophyta</taxon>
        <taxon>Embryophyta</taxon>
        <taxon>Tracheophyta</taxon>
        <taxon>Spermatophyta</taxon>
        <taxon>Magnoliopsida</taxon>
        <taxon>Liliopsida</taxon>
        <taxon>Asparagales</taxon>
        <taxon>Orchidaceae</taxon>
        <taxon>Apostasioideae</taxon>
        <taxon>Apostasia</taxon>
    </lineage>
</organism>
<evidence type="ECO:0000313" key="2">
    <source>
        <dbReference type="EMBL" id="PKA51706.1"/>
    </source>
</evidence>
<feature type="compositionally biased region" description="Basic residues" evidence="1">
    <location>
        <begin position="49"/>
        <end position="60"/>
    </location>
</feature>
<evidence type="ECO:0000313" key="3">
    <source>
        <dbReference type="Proteomes" id="UP000236161"/>
    </source>
</evidence>
<reference evidence="2 3" key="1">
    <citation type="journal article" date="2017" name="Nature">
        <title>The Apostasia genome and the evolution of orchids.</title>
        <authorList>
            <person name="Zhang G.Q."/>
            <person name="Liu K.W."/>
            <person name="Li Z."/>
            <person name="Lohaus R."/>
            <person name="Hsiao Y.Y."/>
            <person name="Niu S.C."/>
            <person name="Wang J.Y."/>
            <person name="Lin Y.C."/>
            <person name="Xu Q."/>
            <person name="Chen L.J."/>
            <person name="Yoshida K."/>
            <person name="Fujiwara S."/>
            <person name="Wang Z.W."/>
            <person name="Zhang Y.Q."/>
            <person name="Mitsuda N."/>
            <person name="Wang M."/>
            <person name="Liu G.H."/>
            <person name="Pecoraro L."/>
            <person name="Huang H.X."/>
            <person name="Xiao X.J."/>
            <person name="Lin M."/>
            <person name="Wu X.Y."/>
            <person name="Wu W.L."/>
            <person name="Chen Y.Y."/>
            <person name="Chang S.B."/>
            <person name="Sakamoto S."/>
            <person name="Ohme-Takagi M."/>
            <person name="Yagi M."/>
            <person name="Zeng S.J."/>
            <person name="Shen C.Y."/>
            <person name="Yeh C.M."/>
            <person name="Luo Y.B."/>
            <person name="Tsai W.C."/>
            <person name="Van de Peer Y."/>
            <person name="Liu Z.J."/>
        </authorList>
    </citation>
    <scope>NUCLEOTIDE SEQUENCE [LARGE SCALE GENOMIC DNA]</scope>
    <source>
        <strain evidence="3">cv. Shenzhen</strain>
        <tissue evidence="2">Stem</tissue>
    </source>
</reference>
<feature type="region of interest" description="Disordered" evidence="1">
    <location>
        <begin position="1"/>
        <end position="27"/>
    </location>
</feature>
<feature type="region of interest" description="Disordered" evidence="1">
    <location>
        <begin position="136"/>
        <end position="179"/>
    </location>
</feature>
<name>A0A2I0A839_9ASPA</name>
<keyword evidence="3" id="KW-1185">Reference proteome</keyword>
<gene>
    <name evidence="2" type="ORF">AXF42_Ash003073</name>
</gene>
<feature type="region of interest" description="Disordered" evidence="1">
    <location>
        <begin position="39"/>
        <end position="84"/>
    </location>
</feature>
<feature type="compositionally biased region" description="Basic residues" evidence="1">
    <location>
        <begin position="68"/>
        <end position="78"/>
    </location>
</feature>
<dbReference type="EMBL" id="KZ452013">
    <property type="protein sequence ID" value="PKA51706.1"/>
    <property type="molecule type" value="Genomic_DNA"/>
</dbReference>
<accession>A0A2I0A839</accession>
<proteinExistence type="predicted"/>